<dbReference type="AlphaFoldDB" id="A0A840SEX2"/>
<keyword evidence="1" id="KW-0472">Membrane</keyword>
<gene>
    <name evidence="2" type="ORF">HNP77_001077</name>
</gene>
<evidence type="ECO:0000313" key="3">
    <source>
        <dbReference type="Proteomes" id="UP000578697"/>
    </source>
</evidence>
<comment type="caution">
    <text evidence="2">The sequence shown here is derived from an EMBL/GenBank/DDBJ whole genome shotgun (WGS) entry which is preliminary data.</text>
</comment>
<keyword evidence="3" id="KW-1185">Reference proteome</keyword>
<reference evidence="2 3" key="1">
    <citation type="submission" date="2020-08" db="EMBL/GenBank/DDBJ databases">
        <title>Genomic Encyclopedia of Type Strains, Phase IV (KMG-IV): sequencing the most valuable type-strain genomes for metagenomic binning, comparative biology and taxonomic classification.</title>
        <authorList>
            <person name="Goeker M."/>
        </authorList>
    </citation>
    <scope>NUCLEOTIDE SEQUENCE [LARGE SCALE GENOMIC DNA]</scope>
    <source>
        <strain evidence="2 3">DSM 103679</strain>
    </source>
</reference>
<protein>
    <submittedName>
        <fullName evidence="2">Membrane protein YdbS with pleckstrin-like domain</fullName>
    </submittedName>
</protein>
<proteinExistence type="predicted"/>
<feature type="transmembrane region" description="Helical" evidence="1">
    <location>
        <begin position="70"/>
        <end position="90"/>
    </location>
</feature>
<sequence length="121" mass="14061">MKIRNLIISLSVFIINVILGIVFYKKNAETEKISFSSCVFIIILSYIVYAFVNLHLFVLRTLKQDVNSEVFTFLGTFVCTLAFIVIMVNIRHDPFLYLPLLFITSILGTLINYIIYRITKR</sequence>
<dbReference type="EMBL" id="JACHFR010000002">
    <property type="protein sequence ID" value="MBB5218708.1"/>
    <property type="molecule type" value="Genomic_DNA"/>
</dbReference>
<feature type="transmembrane region" description="Helical" evidence="1">
    <location>
        <begin position="96"/>
        <end position="116"/>
    </location>
</feature>
<evidence type="ECO:0000256" key="1">
    <source>
        <dbReference type="SAM" id="Phobius"/>
    </source>
</evidence>
<name>A0A840SEX2_9SPIR</name>
<keyword evidence="1" id="KW-0812">Transmembrane</keyword>
<evidence type="ECO:0000313" key="2">
    <source>
        <dbReference type="EMBL" id="MBB5218708.1"/>
    </source>
</evidence>
<keyword evidence="1" id="KW-1133">Transmembrane helix</keyword>
<feature type="transmembrane region" description="Helical" evidence="1">
    <location>
        <begin position="7"/>
        <end position="24"/>
    </location>
</feature>
<feature type="transmembrane region" description="Helical" evidence="1">
    <location>
        <begin position="39"/>
        <end position="58"/>
    </location>
</feature>
<organism evidence="2 3">
    <name type="scientific">Treponema rectale</name>
    <dbReference type="NCBI Taxonomy" id="744512"/>
    <lineage>
        <taxon>Bacteria</taxon>
        <taxon>Pseudomonadati</taxon>
        <taxon>Spirochaetota</taxon>
        <taxon>Spirochaetia</taxon>
        <taxon>Spirochaetales</taxon>
        <taxon>Treponemataceae</taxon>
        <taxon>Treponema</taxon>
    </lineage>
</organism>
<accession>A0A840SEX2</accession>
<dbReference type="Proteomes" id="UP000578697">
    <property type="component" value="Unassembled WGS sequence"/>
</dbReference>